<sequence>MPPSIKLHYKNGLKDRISLPQITLKNKLHSCHIFRLPIQYKISVMAYTILFDKRPLIIVIGHRPRSSFA</sequence>
<organism evidence="1">
    <name type="scientific">Lepeophtheirus salmonis</name>
    <name type="common">Salmon louse</name>
    <name type="synonym">Caligus salmonis</name>
    <dbReference type="NCBI Taxonomy" id="72036"/>
    <lineage>
        <taxon>Eukaryota</taxon>
        <taxon>Metazoa</taxon>
        <taxon>Ecdysozoa</taxon>
        <taxon>Arthropoda</taxon>
        <taxon>Crustacea</taxon>
        <taxon>Multicrustacea</taxon>
        <taxon>Hexanauplia</taxon>
        <taxon>Copepoda</taxon>
        <taxon>Siphonostomatoida</taxon>
        <taxon>Caligidae</taxon>
        <taxon>Lepeophtheirus</taxon>
    </lineage>
</organism>
<reference evidence="1" key="1">
    <citation type="submission" date="2014-05" db="EMBL/GenBank/DDBJ databases">
        <authorList>
            <person name="Chronopoulou M."/>
        </authorList>
    </citation>
    <scope>NUCLEOTIDE SEQUENCE</scope>
    <source>
        <tissue evidence="1">Whole organism</tissue>
    </source>
</reference>
<evidence type="ECO:0000313" key="1">
    <source>
        <dbReference type="EMBL" id="CDW39918.1"/>
    </source>
</evidence>
<protein>
    <submittedName>
        <fullName evidence="1">Uncharacterized protein</fullName>
    </submittedName>
</protein>
<dbReference type="EMBL" id="HACA01022557">
    <property type="protein sequence ID" value="CDW39918.1"/>
    <property type="molecule type" value="Transcribed_RNA"/>
</dbReference>
<dbReference type="AlphaFoldDB" id="A0A0K2UNV5"/>
<accession>A0A0K2UNV5</accession>
<name>A0A0K2UNV5_LEPSM</name>
<proteinExistence type="predicted"/>